<dbReference type="InterPro" id="IPR009398">
    <property type="entry name" value="Adcy_conserved_dom"/>
</dbReference>
<evidence type="ECO:0000256" key="5">
    <source>
        <dbReference type="ARBA" id="ARBA00022692"/>
    </source>
</evidence>
<dbReference type="eggNOG" id="KOG3619">
    <property type="taxonomic scope" value="Eukaryota"/>
</dbReference>
<sequence length="2283" mass="255830">MDHSVKAMNNSHRKLLFSRLLNRHRFENDELEILYQRYIFKLQYASVVSVIGLFILLTGILASFSIAFAQAPTAQNIYNGVHCLLFALLLGFLNTKLMQDAYLLWVCYAILFFCGTFCAVSLPLSPDESFQTALKVETKRVVAEGVWQVVFAIFIAYGLMPLKAWIAALFGITLPIVHVTVSTIFAKEFPHLMWQQISANTLIFLCVNIIGILMHNLMEHAQRKAFLDTRNCIAARLEMEDENEKLERLLLSVLPQHVAMEMKADIMSPVEGQFHKIYIQRHENVSILFADIVGFTVLASQCTAQELVRLLNELFGRFDQLANDNHCLRIKILGDCYYCVSGLPEPRSDHAHCTVEMGLDMIDAIASVVEATDVQLNMRVGIHSGRVLCGVLGLRKWQYDVWSNDVTLANNMEAGGEPGRVHITQATLDYLGGEYEVEPGHGNTRNQYLLDNNITTYFIIPPSRRRKPLLFNTLQVRSALGAAQRRKLSFKNVSNVVVQLLHSIKYSMEVPFSNIGQPDIKCNSSRKVFDLQRALHSDLNDAGGSDSLDIRDVTNKNKITDKLRRPFKKRHSSVYHQPSSRVNKYLAQAIEARSVDREKSTHVSLLTLCFKDKEKESQYHSDGDVSFSSSLTGALILLLLTGGLQAIVLPRTIILLLLFLTAFIWVAVVLMLLLAVRLRWIVWDISESFILRIAITIFTIILLYAVSQVNVFTCVWDTSCSTSTTNVTLDVNSYTDHRACPIPHYIVLSAALSFLSVPLFLRLPILIKTVLLAIMATVYVLLIIASHQEIFICYDKRVGSTIPIAIVSLVQVLMFVLAVVVHGRQVEWTARLDFLWQIQATEEKREMDTLQHSNKRILFNLLPAHVATHFLDNQFRSNMDLYHQSYHRVGVVFASITNYHEFYVELDGNNQGVECLRLLNEIIADFDELLGEDRFKSVDKIKTVGSTYMAAVGLMPEFRILDEDGDYSAGRQLSTLVEFVFAMREKLIVINDNSYNNFMLRVGINVGPVVAGVIGARKPQYDIWGNTVNVASRMDSTGLPNHTQVTEEVYQILRNYPYEFQCRGKVKVKGKGDMTTYFLTDRKQPGTLRVEELSHMRSANSVAAGSMYGGVATPLAMLHGAGDTPPRRIIRPLMSDPTRREQRLPAVRETTHCDNSNHRRPECEPLLPITNPGVKIMPNSNVGKFNYTNNFNDSSYNNGVSVNYNFNNSNTPKPFDTPKSKLGHLDNLNCGNNFNSNNTSSSSSIKNNISGNSTNGFGYNQGMYSNKGNGFFNIRLNGLASQNGTSDNNPLPLPHKSFKCSQSSSSSYTANLWSGSNSNNNNSNRVFNNLQNSSEPYTKPLPKPPGPPIRQRSTSSSQGHSFLPPLSTKELRLAGRKKKPFKYSKGKDEKKKLQRHYSDESIQGTSLFSSPANYRIHSSADEISSLNRSPSLSSSDESFSKTTDASHSPSPPPNSKSAKDMPEKWLYPSDIQVNPCSSPEHSPKTSLDFGMMPQKYLTPPAPSRQSNSSPHSNIVKEPLPPATLLALAAGTTSTIDTTIGDEDTLNYLGDSCTSFEYIARNKGKKSLGKGLNSQNDHGKPANGKLQSVKSNIPTKITTNGTGGRSKRKLPSLERKQKDKWSSSRENSLDKDRSPKKEKMSNLDVGERSPSLELEETRSRSASSGKSSKKDNSSQTEKRDLKEMEKILLDHREEKEDVKNQAEDNNILGEQNLLKNMKEKTDCKKDIMSLEELKNVNDALIELGQENLLTSARDLTPLVLGRCVSLSPKPPVSLSDILKSSFERRNKKFEDQISKESGIYGKIKNVNLERKSSFTFKNKLEPVQVKKGSNSADRKRKDKSVDRSDDYQNLKTEELELLLVNCDRNPKSGKRSPGVDKKLTRFLTIERKAAEQEQKLLASSPERSSPFTNRKILSRENSLSRKKERPVGFHEEQLLKKFQSADTFERKDSFKGRNKSNAENKMKNEENAMDGRDKSGESTLVSTKKGKDKNNVKLPVSALMMTTATSFPLNKEFSSEEDLKSPISVKEFSTCFARASQIGGCVLPQKQTKEKKPDAKERKILQNKEPSEYTSRSEIDQDDSLFDNVERLSNNKSLDSDGKAIEEEEEEDQKRGLGRKNYLDERGGLGETSQSEWSEEDDNEGGASEPLLPDRESTGYTTDDPALENLSMLNEAGLTDAEAALSDVNSVFNDPEEGVDNEDNTSMSSRASSRIFDSDAIMSLDSMSALYDSEYDNYRTEDELPVSHLDYFASADADINLANIRSMSESITRNFGQPKSETDLDSDV</sequence>
<feature type="compositionally biased region" description="Low complexity" evidence="17">
    <location>
        <begin position="1424"/>
        <end position="1437"/>
    </location>
</feature>
<feature type="compositionally biased region" description="Basic and acidic residues" evidence="17">
    <location>
        <begin position="1944"/>
        <end position="1975"/>
    </location>
</feature>
<dbReference type="PROSITE" id="PS50125">
    <property type="entry name" value="GUANYLATE_CYCLASE_2"/>
    <property type="match status" value="2"/>
</dbReference>
<feature type="compositionally biased region" description="Pro residues" evidence="17">
    <location>
        <begin position="1339"/>
        <end position="1348"/>
    </location>
</feature>
<evidence type="ECO:0000256" key="1">
    <source>
        <dbReference type="ARBA" id="ARBA00001593"/>
    </source>
</evidence>
<reference evidence="20" key="1">
    <citation type="submission" date="2007-04" db="EMBL/GenBank/DDBJ databases">
        <title>Annotation of Pediculus humanus corporis strain USDA.</title>
        <authorList>
            <person name="Kirkness E."/>
            <person name="Hannick L."/>
            <person name="Hass B."/>
            <person name="Bruggner R."/>
            <person name="Lawson D."/>
            <person name="Bidwell S."/>
            <person name="Joardar V."/>
            <person name="Caler E."/>
            <person name="Walenz B."/>
            <person name="Inman J."/>
            <person name="Schobel S."/>
            <person name="Galinsky K."/>
            <person name="Amedeo P."/>
            <person name="Strausberg R."/>
        </authorList>
    </citation>
    <scope>NUCLEOTIDE SEQUENCE</scope>
    <source>
        <strain evidence="20">USDA</strain>
    </source>
</reference>
<dbReference type="CDD" id="cd07302">
    <property type="entry name" value="CHD"/>
    <property type="match status" value="2"/>
</dbReference>
<dbReference type="CTD" id="8234695"/>
<dbReference type="Gene3D" id="3.30.70.1230">
    <property type="entry name" value="Nucleotide cyclase"/>
    <property type="match status" value="2"/>
</dbReference>
<dbReference type="InterPro" id="IPR029787">
    <property type="entry name" value="Nucleotide_cyclase"/>
</dbReference>
<dbReference type="GO" id="GO:0004016">
    <property type="term" value="F:adenylate cyclase activity"/>
    <property type="evidence" value="ECO:0007669"/>
    <property type="project" value="UniProtKB-EC"/>
</dbReference>
<feature type="compositionally biased region" description="Polar residues" evidence="17">
    <location>
        <begin position="1471"/>
        <end position="1480"/>
    </location>
</feature>
<proteinExistence type="inferred from homology"/>
<feature type="compositionally biased region" description="Basic residues" evidence="17">
    <location>
        <begin position="1374"/>
        <end position="1384"/>
    </location>
</feature>
<feature type="region of interest" description="Disordered" evidence="17">
    <location>
        <begin position="2182"/>
        <end position="2206"/>
    </location>
</feature>
<evidence type="ECO:0000256" key="3">
    <source>
        <dbReference type="ARBA" id="ARBA00004141"/>
    </source>
</evidence>
<feature type="transmembrane region" description="Helical" evidence="18">
    <location>
        <begin position="192"/>
        <end position="214"/>
    </location>
</feature>
<comment type="similarity">
    <text evidence="16">Belongs to the adenylyl cyclase class-4/guanylyl cyclase family.</text>
</comment>
<feature type="region of interest" description="Disordered" evidence="17">
    <location>
        <begin position="1564"/>
        <end position="1679"/>
    </location>
</feature>
<feature type="transmembrane region" description="Helical" evidence="18">
    <location>
        <begin position="765"/>
        <end position="786"/>
    </location>
</feature>
<evidence type="ECO:0000259" key="19">
    <source>
        <dbReference type="PROSITE" id="PS50125"/>
    </source>
</evidence>
<dbReference type="PANTHER" id="PTHR45627:SF26">
    <property type="entry name" value="ADENYLATE CYCLASE TYPE 1"/>
    <property type="match status" value="1"/>
</dbReference>
<feature type="transmembrane region" description="Helical" evidence="18">
    <location>
        <begin position="798"/>
        <end position="821"/>
    </location>
</feature>
<dbReference type="GO" id="GO:0005524">
    <property type="term" value="F:ATP binding"/>
    <property type="evidence" value="ECO:0007669"/>
    <property type="project" value="UniProtKB-KW"/>
</dbReference>
<dbReference type="GO" id="GO:0006171">
    <property type="term" value="P:cAMP biosynthetic process"/>
    <property type="evidence" value="ECO:0007669"/>
    <property type="project" value="UniProtKB-KW"/>
</dbReference>
<name>E0W0M0_PEDHC</name>
<organism>
    <name type="scientific">Pediculus humanus subsp. corporis</name>
    <name type="common">Body louse</name>
    <dbReference type="NCBI Taxonomy" id="121224"/>
    <lineage>
        <taxon>Eukaryota</taxon>
        <taxon>Metazoa</taxon>
        <taxon>Ecdysozoa</taxon>
        <taxon>Arthropoda</taxon>
        <taxon>Hexapoda</taxon>
        <taxon>Insecta</taxon>
        <taxon>Pterygota</taxon>
        <taxon>Neoptera</taxon>
        <taxon>Paraneoptera</taxon>
        <taxon>Psocodea</taxon>
        <taxon>Troctomorpha</taxon>
        <taxon>Phthiraptera</taxon>
        <taxon>Anoplura</taxon>
        <taxon>Pediculidae</taxon>
        <taxon>Pediculus</taxon>
    </lineage>
</organism>
<evidence type="ECO:0000256" key="12">
    <source>
        <dbReference type="ARBA" id="ARBA00022998"/>
    </source>
</evidence>
<dbReference type="InParanoid" id="E0W0M0"/>
<comment type="subcellular location">
    <subcellularLocation>
        <location evidence="3">Membrane</location>
        <topology evidence="3">Multi-pass membrane protein</topology>
    </subcellularLocation>
</comment>
<feature type="transmembrane region" description="Helical" evidence="18">
    <location>
        <begin position="689"/>
        <end position="707"/>
    </location>
</feature>
<protein>
    <recommendedName>
        <fullName evidence="4">adenylate cyclase</fullName>
        <ecNumber evidence="4">4.6.1.1</ecNumber>
    </recommendedName>
</protein>
<feature type="compositionally biased region" description="Basic and acidic residues" evidence="17">
    <location>
        <begin position="1610"/>
        <end position="1646"/>
    </location>
</feature>
<evidence type="ECO:0000256" key="17">
    <source>
        <dbReference type="SAM" id="MobiDB-lite"/>
    </source>
</evidence>
<evidence type="ECO:0000256" key="16">
    <source>
        <dbReference type="RuleBase" id="RU000405"/>
    </source>
</evidence>
<keyword evidence="15 16" id="KW-0456">Lyase</keyword>
<feature type="compositionally biased region" description="Basic and acidic residues" evidence="17">
    <location>
        <begin position="1831"/>
        <end position="1845"/>
    </location>
</feature>
<dbReference type="GO" id="GO:0046872">
    <property type="term" value="F:metal ion binding"/>
    <property type="evidence" value="ECO:0007669"/>
    <property type="project" value="UniProtKB-KW"/>
</dbReference>
<evidence type="ECO:0000256" key="7">
    <source>
        <dbReference type="ARBA" id="ARBA00022737"/>
    </source>
</evidence>
<feature type="compositionally biased region" description="Basic and acidic residues" evidence="17">
    <location>
        <begin position="2046"/>
        <end position="2074"/>
    </location>
</feature>
<reference evidence="20" key="2">
    <citation type="submission" date="2007-04" db="EMBL/GenBank/DDBJ databases">
        <title>The genome of the human body louse.</title>
        <authorList>
            <consortium name="The Human Body Louse Genome Consortium"/>
            <person name="Kirkness E."/>
            <person name="Walenz B."/>
            <person name="Hass B."/>
            <person name="Bruggner R."/>
            <person name="Strausberg R."/>
        </authorList>
    </citation>
    <scope>NUCLEOTIDE SEQUENCE</scope>
    <source>
        <strain evidence="20">USDA</strain>
    </source>
</reference>
<evidence type="ECO:0000313" key="21">
    <source>
        <dbReference type="EnsemblMetazoa" id="PHUM559430-PA"/>
    </source>
</evidence>
<evidence type="ECO:0000256" key="18">
    <source>
        <dbReference type="SAM" id="Phobius"/>
    </source>
</evidence>
<keyword evidence="14" id="KW-0325">Glycoprotein</keyword>
<dbReference type="VEuPathDB" id="VectorBase:PHUM559430"/>
<dbReference type="EnsemblMetazoa" id="PHUM559430-RA">
    <property type="protein sequence ID" value="PHUM559430-PA"/>
    <property type="gene ID" value="PHUM559430"/>
</dbReference>
<dbReference type="EC" id="4.6.1.1" evidence="4"/>
<evidence type="ECO:0000256" key="6">
    <source>
        <dbReference type="ARBA" id="ARBA00022723"/>
    </source>
</evidence>
<accession>E0W0M0</accession>
<evidence type="ECO:0000256" key="8">
    <source>
        <dbReference type="ARBA" id="ARBA00022741"/>
    </source>
</evidence>
<feature type="domain" description="Guanylate cyclase" evidence="19">
    <location>
        <begin position="890"/>
        <end position="1035"/>
    </location>
</feature>
<feature type="compositionally biased region" description="Basic and acidic residues" evidence="17">
    <location>
        <begin position="1667"/>
        <end position="1679"/>
    </location>
</feature>
<evidence type="ECO:0000256" key="2">
    <source>
        <dbReference type="ARBA" id="ARBA00001946"/>
    </source>
</evidence>
<feature type="domain" description="Guanylate cyclase" evidence="19">
    <location>
        <begin position="286"/>
        <end position="413"/>
    </location>
</feature>
<dbReference type="SUPFAM" id="SSF55073">
    <property type="entry name" value="Nucleotide cyclase"/>
    <property type="match status" value="2"/>
</dbReference>
<comment type="catalytic activity">
    <reaction evidence="1">
        <text>ATP = 3',5'-cyclic AMP + diphosphate</text>
        <dbReference type="Rhea" id="RHEA:15389"/>
        <dbReference type="ChEBI" id="CHEBI:30616"/>
        <dbReference type="ChEBI" id="CHEBI:33019"/>
        <dbReference type="ChEBI" id="CHEBI:58165"/>
        <dbReference type="EC" id="4.6.1.1"/>
    </reaction>
</comment>
<dbReference type="InterPro" id="IPR032628">
    <property type="entry name" value="AC_N"/>
</dbReference>
<feature type="compositionally biased region" description="Low complexity" evidence="17">
    <location>
        <begin position="1309"/>
        <end position="1338"/>
    </location>
</feature>
<evidence type="ECO:0000256" key="13">
    <source>
        <dbReference type="ARBA" id="ARBA00023136"/>
    </source>
</evidence>
<feature type="transmembrane region" description="Helical" evidence="18">
    <location>
        <begin position="142"/>
        <end position="159"/>
    </location>
</feature>
<dbReference type="GeneID" id="8234695"/>
<dbReference type="EMBL" id="DS235861">
    <property type="protein sequence ID" value="EEB19176.1"/>
    <property type="molecule type" value="Genomic_DNA"/>
</dbReference>
<dbReference type="FunCoup" id="E0W0M0">
    <property type="interactions" value="230"/>
</dbReference>
<keyword evidence="8" id="KW-0547">Nucleotide-binding</keyword>
<feature type="transmembrane region" description="Helical" evidence="18">
    <location>
        <begin position="77"/>
        <end position="95"/>
    </location>
</feature>
<dbReference type="STRING" id="121224.E0W0M0"/>
<evidence type="ECO:0000256" key="14">
    <source>
        <dbReference type="ARBA" id="ARBA00023180"/>
    </source>
</evidence>
<feature type="transmembrane region" description="Helical" evidence="18">
    <location>
        <begin position="102"/>
        <end position="122"/>
    </location>
</feature>
<feature type="compositionally biased region" description="Polar residues" evidence="17">
    <location>
        <begin position="1584"/>
        <end position="1599"/>
    </location>
</feature>
<dbReference type="PANTHER" id="PTHR45627">
    <property type="entry name" value="ADENYLATE CYCLASE TYPE 1"/>
    <property type="match status" value="1"/>
</dbReference>
<dbReference type="InterPro" id="IPR018297">
    <property type="entry name" value="A/G_cyclase_CS"/>
</dbReference>
<gene>
    <name evidence="21" type="primary">8234695</name>
    <name evidence="20" type="ORF">Phum_PHUM559430</name>
</gene>
<feature type="compositionally biased region" description="Basic and acidic residues" evidence="17">
    <location>
        <begin position="1385"/>
        <end position="1399"/>
    </location>
</feature>
<feature type="region of interest" description="Disordered" evidence="17">
    <location>
        <begin position="1421"/>
        <end position="1517"/>
    </location>
</feature>
<dbReference type="Pfam" id="PF16214">
    <property type="entry name" value="AC_N"/>
    <property type="match status" value="1"/>
</dbReference>
<dbReference type="GO" id="GO:0005886">
    <property type="term" value="C:plasma membrane"/>
    <property type="evidence" value="ECO:0007669"/>
    <property type="project" value="InterPro"/>
</dbReference>
<evidence type="ECO:0000256" key="15">
    <source>
        <dbReference type="ARBA" id="ARBA00023239"/>
    </source>
</evidence>
<comment type="cofactor">
    <cofactor evidence="2">
        <name>Mg(2+)</name>
        <dbReference type="ChEBI" id="CHEBI:18420"/>
    </cofactor>
</comment>
<dbReference type="InterPro" id="IPR001054">
    <property type="entry name" value="A/G_cyclase"/>
</dbReference>
<dbReference type="PROSITE" id="PS00452">
    <property type="entry name" value="GUANYLATE_CYCLASE_1"/>
    <property type="match status" value="2"/>
</dbReference>
<dbReference type="KEGG" id="phu:Phum_PHUM559430"/>
<keyword evidence="7" id="KW-0677">Repeat</keyword>
<dbReference type="GO" id="GO:0007189">
    <property type="term" value="P:adenylate cyclase-activating G protein-coupled receptor signaling pathway"/>
    <property type="evidence" value="ECO:0007669"/>
    <property type="project" value="TreeGrafter"/>
</dbReference>
<dbReference type="GO" id="GO:0035556">
    <property type="term" value="P:intracellular signal transduction"/>
    <property type="evidence" value="ECO:0007669"/>
    <property type="project" value="InterPro"/>
</dbReference>
<keyword evidence="12" id="KW-0115">cAMP biosynthesis</keyword>
<keyword evidence="11 18" id="KW-1133">Transmembrane helix</keyword>
<dbReference type="HOGENOM" id="CLU_001175_0_0_1"/>
<evidence type="ECO:0000256" key="9">
    <source>
        <dbReference type="ARBA" id="ARBA00022840"/>
    </source>
</evidence>
<feature type="transmembrane region" description="Helical" evidence="18">
    <location>
        <begin position="44"/>
        <end position="71"/>
    </location>
</feature>
<feature type="region of interest" description="Disordered" evidence="17">
    <location>
        <begin position="1944"/>
        <end position="1987"/>
    </location>
</feature>
<evidence type="ECO:0000256" key="10">
    <source>
        <dbReference type="ARBA" id="ARBA00022842"/>
    </source>
</evidence>
<dbReference type="FunFam" id="3.30.70.1230:FF:000001">
    <property type="entry name" value="Adenylate cyclase"/>
    <property type="match status" value="1"/>
</dbReference>
<feature type="transmembrane region" description="Helical" evidence="18">
    <location>
        <begin position="653"/>
        <end position="677"/>
    </location>
</feature>
<feature type="compositionally biased region" description="Polar residues" evidence="17">
    <location>
        <begin position="1351"/>
        <end position="1360"/>
    </location>
</feature>
<evidence type="ECO:0000256" key="11">
    <source>
        <dbReference type="ARBA" id="ARBA00022989"/>
    </source>
</evidence>
<dbReference type="SMART" id="SM00044">
    <property type="entry name" value="CYCc"/>
    <property type="match status" value="2"/>
</dbReference>
<dbReference type="OrthoDB" id="2107370at2759"/>
<dbReference type="Pfam" id="PF00211">
    <property type="entry name" value="Guanylate_cyc"/>
    <property type="match status" value="2"/>
</dbReference>
<dbReference type="EMBL" id="AAZO01006794">
    <property type="status" value="NOT_ANNOTATED_CDS"/>
    <property type="molecule type" value="Genomic_DNA"/>
</dbReference>
<feature type="transmembrane region" description="Helical" evidence="18">
    <location>
        <begin position="166"/>
        <end position="186"/>
    </location>
</feature>
<dbReference type="RefSeq" id="XP_002431914.1">
    <property type="nucleotide sequence ID" value="XM_002431869.1"/>
</dbReference>
<feature type="region of interest" description="Disordered" evidence="17">
    <location>
        <begin position="2043"/>
        <end position="2161"/>
    </location>
</feature>
<keyword evidence="5 18" id="KW-0812">Transmembrane</keyword>
<keyword evidence="22" id="KW-1185">Reference proteome</keyword>
<keyword evidence="10" id="KW-0460">Magnesium</keyword>
<evidence type="ECO:0000313" key="22">
    <source>
        <dbReference type="Proteomes" id="UP000009046"/>
    </source>
</evidence>
<dbReference type="FunFam" id="3.30.70.1230:FF:000002">
    <property type="entry name" value="Adenylate cyclase"/>
    <property type="match status" value="1"/>
</dbReference>
<feature type="region of interest" description="Disordered" evidence="17">
    <location>
        <begin position="1309"/>
        <end position="1406"/>
    </location>
</feature>
<keyword evidence="9" id="KW-0067">ATP-binding</keyword>
<feature type="region of interest" description="Disordered" evidence="17">
    <location>
        <begin position="1824"/>
        <end position="1845"/>
    </location>
</feature>
<evidence type="ECO:0000256" key="4">
    <source>
        <dbReference type="ARBA" id="ARBA00012201"/>
    </source>
</evidence>
<feature type="compositionally biased region" description="Acidic residues" evidence="17">
    <location>
        <begin position="2189"/>
        <end position="2198"/>
    </location>
</feature>
<evidence type="ECO:0000313" key="20">
    <source>
        <dbReference type="EMBL" id="EEB19176.1"/>
    </source>
</evidence>
<dbReference type="Pfam" id="PF06327">
    <property type="entry name" value="Adcy_cons_dom"/>
    <property type="match status" value="1"/>
</dbReference>
<feature type="transmembrane region" description="Helical" evidence="18">
    <location>
        <begin position="625"/>
        <end position="647"/>
    </location>
</feature>
<dbReference type="Proteomes" id="UP000009046">
    <property type="component" value="Unassembled WGS sequence"/>
</dbReference>
<feature type="compositionally biased region" description="Polar residues" evidence="17">
    <location>
        <begin position="1503"/>
        <end position="1512"/>
    </location>
</feature>
<keyword evidence="13 18" id="KW-0472">Membrane</keyword>
<reference evidence="21" key="3">
    <citation type="submission" date="2021-02" db="UniProtKB">
        <authorList>
            <consortium name="EnsemblMetazoa"/>
        </authorList>
    </citation>
    <scope>IDENTIFICATION</scope>
    <source>
        <strain evidence="21">USDA</strain>
    </source>
</reference>
<keyword evidence="6" id="KW-0479">Metal-binding</keyword>